<dbReference type="Pfam" id="PF02771">
    <property type="entry name" value="Acyl-CoA_dh_N"/>
    <property type="match status" value="1"/>
</dbReference>
<evidence type="ECO:0000256" key="1">
    <source>
        <dbReference type="ARBA" id="ARBA00001974"/>
    </source>
</evidence>
<dbReference type="Gene3D" id="2.40.110.10">
    <property type="entry name" value="Butyryl-CoA Dehydrogenase, subunit A, domain 2"/>
    <property type="match status" value="1"/>
</dbReference>
<sequence>MDFSFTEAQHELAGLTRHIVTDLVTPQTLGPHGSGGHDSALWTAMAKAGLLDAALPNAVGGGGYGLLEQCSTLTELGRAVAPVPYLPTITVAASVLAEHADPMLVERWILPAVRGEAVIAAAVPDAGAPAEWTVRRDQENWLISGAQTAVPFGAFADGFLVLARTDSGQEAVVLVDLADAEAELTVSPQRTVDNADAAMVTAEDARAAAVFGGDAARTLRLRATAGLCAWQLGVLERAVELTAAYARERTQFGKPIGGFQAVRHRLADAHLDVEAVRLSLWQAAWQLEADPANAAAAVATAKYWAAEAGHRVAHTAVHVHGGVGIDVDHPLHRYYVAATRAEFTFGGATAQLRTLGDLLSH</sequence>
<evidence type="ECO:0000313" key="6">
    <source>
        <dbReference type="EMBL" id="SDD44443.1"/>
    </source>
</evidence>
<dbReference type="CDD" id="cd00567">
    <property type="entry name" value="ACAD"/>
    <property type="match status" value="1"/>
</dbReference>
<reference evidence="6 7" key="1">
    <citation type="submission" date="2016-10" db="EMBL/GenBank/DDBJ databases">
        <authorList>
            <person name="de Groot N.N."/>
        </authorList>
    </citation>
    <scope>NUCLEOTIDE SEQUENCE [LARGE SCALE GENOMIC DNA]</scope>
    <source>
        <strain evidence="6 7">CGMCC 4.5506</strain>
    </source>
</reference>
<organism evidence="6 7">
    <name type="scientific">Prauserella marina</name>
    <dbReference type="NCBI Taxonomy" id="530584"/>
    <lineage>
        <taxon>Bacteria</taxon>
        <taxon>Bacillati</taxon>
        <taxon>Actinomycetota</taxon>
        <taxon>Actinomycetes</taxon>
        <taxon>Pseudonocardiales</taxon>
        <taxon>Pseudonocardiaceae</taxon>
        <taxon>Prauserella</taxon>
    </lineage>
</organism>
<dbReference type="InterPro" id="IPR009075">
    <property type="entry name" value="AcylCo_DH/oxidase_C"/>
</dbReference>
<evidence type="ECO:0000256" key="2">
    <source>
        <dbReference type="ARBA" id="ARBA00009347"/>
    </source>
</evidence>
<dbReference type="InterPro" id="IPR009100">
    <property type="entry name" value="AcylCoA_DH/oxidase_NM_dom_sf"/>
</dbReference>
<keyword evidence="3" id="KW-0285">Flavoprotein</keyword>
<dbReference type="Proteomes" id="UP000199494">
    <property type="component" value="Unassembled WGS sequence"/>
</dbReference>
<name>A0A222VU44_9PSEU</name>
<dbReference type="GO" id="GO:0005737">
    <property type="term" value="C:cytoplasm"/>
    <property type="evidence" value="ECO:0007669"/>
    <property type="project" value="TreeGrafter"/>
</dbReference>
<dbReference type="STRING" id="530584.SAMN05421630_108208"/>
<dbReference type="PANTHER" id="PTHR48083">
    <property type="entry name" value="MEDIUM-CHAIN SPECIFIC ACYL-COA DEHYDROGENASE, MITOCHONDRIAL-RELATED"/>
    <property type="match status" value="1"/>
</dbReference>
<keyword evidence="5" id="KW-0560">Oxidoreductase</keyword>
<dbReference type="InterPro" id="IPR036250">
    <property type="entry name" value="AcylCo_DH-like_C"/>
</dbReference>
<dbReference type="Gene3D" id="1.20.140.10">
    <property type="entry name" value="Butyryl-CoA Dehydrogenase, subunit A, domain 3"/>
    <property type="match status" value="1"/>
</dbReference>
<protein>
    <submittedName>
        <fullName evidence="6">Acyl-CoA dehydrogenase</fullName>
    </submittedName>
</protein>
<dbReference type="Pfam" id="PF00441">
    <property type="entry name" value="Acyl-CoA_dh_1"/>
    <property type="match status" value="1"/>
</dbReference>
<dbReference type="AlphaFoldDB" id="A0A222VU44"/>
<dbReference type="InterPro" id="IPR046373">
    <property type="entry name" value="Acyl-CoA_Oxase/DH_mid-dom_sf"/>
</dbReference>
<keyword evidence="4" id="KW-0274">FAD</keyword>
<dbReference type="PANTHER" id="PTHR48083:SF2">
    <property type="entry name" value="MEDIUM-CHAIN SPECIFIC ACYL-COA DEHYDROGENASE, MITOCHONDRIAL"/>
    <property type="match status" value="1"/>
</dbReference>
<dbReference type="OrthoDB" id="4319499at2"/>
<dbReference type="SUPFAM" id="SSF56645">
    <property type="entry name" value="Acyl-CoA dehydrogenase NM domain-like"/>
    <property type="match status" value="1"/>
</dbReference>
<evidence type="ECO:0000256" key="4">
    <source>
        <dbReference type="ARBA" id="ARBA00022827"/>
    </source>
</evidence>
<evidence type="ECO:0000256" key="5">
    <source>
        <dbReference type="ARBA" id="ARBA00023002"/>
    </source>
</evidence>
<dbReference type="EMBL" id="FMZE01000008">
    <property type="protein sequence ID" value="SDD44443.1"/>
    <property type="molecule type" value="Genomic_DNA"/>
</dbReference>
<dbReference type="InterPro" id="IPR050741">
    <property type="entry name" value="Acyl-CoA_dehydrogenase"/>
</dbReference>
<gene>
    <name evidence="6" type="ORF">SAMN05421630_108208</name>
</gene>
<dbReference type="GO" id="GO:0050660">
    <property type="term" value="F:flavin adenine dinucleotide binding"/>
    <property type="evidence" value="ECO:0007669"/>
    <property type="project" value="InterPro"/>
</dbReference>
<proteinExistence type="inferred from homology"/>
<dbReference type="InterPro" id="IPR013786">
    <property type="entry name" value="AcylCoA_DH/ox_N"/>
</dbReference>
<dbReference type="RefSeq" id="WP_091807866.1">
    <property type="nucleotide sequence ID" value="NZ_CP016353.1"/>
</dbReference>
<dbReference type="KEGG" id="pmad:BAY61_23435"/>
<dbReference type="GO" id="GO:0003995">
    <property type="term" value="F:acyl-CoA dehydrogenase activity"/>
    <property type="evidence" value="ECO:0007669"/>
    <property type="project" value="TreeGrafter"/>
</dbReference>
<dbReference type="SUPFAM" id="SSF47203">
    <property type="entry name" value="Acyl-CoA dehydrogenase C-terminal domain-like"/>
    <property type="match status" value="1"/>
</dbReference>
<dbReference type="GO" id="GO:0033539">
    <property type="term" value="P:fatty acid beta-oxidation using acyl-CoA dehydrogenase"/>
    <property type="evidence" value="ECO:0007669"/>
    <property type="project" value="TreeGrafter"/>
</dbReference>
<accession>A0A222VU44</accession>
<dbReference type="Gene3D" id="1.10.540.10">
    <property type="entry name" value="Acyl-CoA dehydrogenase/oxidase, N-terminal domain"/>
    <property type="match status" value="1"/>
</dbReference>
<comment type="cofactor">
    <cofactor evidence="1">
        <name>FAD</name>
        <dbReference type="ChEBI" id="CHEBI:57692"/>
    </cofactor>
</comment>
<evidence type="ECO:0000256" key="3">
    <source>
        <dbReference type="ARBA" id="ARBA00022630"/>
    </source>
</evidence>
<evidence type="ECO:0000313" key="7">
    <source>
        <dbReference type="Proteomes" id="UP000199494"/>
    </source>
</evidence>
<keyword evidence="7" id="KW-1185">Reference proteome</keyword>
<comment type="similarity">
    <text evidence="2">Belongs to the acyl-CoA dehydrogenase family.</text>
</comment>
<dbReference type="InterPro" id="IPR037069">
    <property type="entry name" value="AcylCoA_DH/ox_N_sf"/>
</dbReference>